<dbReference type="PANTHER" id="PTHR42160:SF1">
    <property type="entry name" value="URACIL-DNA GLYCOSYLASE SUPERFAMILY PROTEIN"/>
    <property type="match status" value="1"/>
</dbReference>
<dbReference type="Pfam" id="PF03167">
    <property type="entry name" value="UDG"/>
    <property type="match status" value="1"/>
</dbReference>
<dbReference type="InterPro" id="IPR005122">
    <property type="entry name" value="Uracil-DNA_glycosylase-like"/>
</dbReference>
<reference evidence="2 3" key="1">
    <citation type="submission" date="2023-10" db="EMBL/GenBank/DDBJ databases">
        <title>Complete genome sequence of Shewanella sp. DAU334.</title>
        <authorList>
            <person name="Lee Y.-S."/>
            <person name="Jeong H.-R."/>
            <person name="Hwang E.-J."/>
            <person name="Choi Y.-L."/>
            <person name="Kim G.-D."/>
        </authorList>
    </citation>
    <scope>NUCLEOTIDE SEQUENCE [LARGE SCALE GENOMIC DNA]</scope>
    <source>
        <strain evidence="2 3">DAU334</strain>
    </source>
</reference>
<dbReference type="SMART" id="SM00987">
    <property type="entry name" value="UreE_C"/>
    <property type="match status" value="1"/>
</dbReference>
<gene>
    <name evidence="2" type="ORF">RGE70_12300</name>
</gene>
<keyword evidence="3" id="KW-1185">Reference proteome</keyword>
<proteinExistence type="predicted"/>
<dbReference type="EMBL" id="CP136522">
    <property type="protein sequence ID" value="WOT04110.1"/>
    <property type="molecule type" value="Genomic_DNA"/>
</dbReference>
<evidence type="ECO:0000313" key="3">
    <source>
        <dbReference type="Proteomes" id="UP001529491"/>
    </source>
</evidence>
<dbReference type="SUPFAM" id="SSF52141">
    <property type="entry name" value="Uracil-DNA glycosylase-like"/>
    <property type="match status" value="1"/>
</dbReference>
<dbReference type="SMART" id="SM00986">
    <property type="entry name" value="UDG"/>
    <property type="match status" value="1"/>
</dbReference>
<accession>A0ABZ0JUY0</accession>
<organism evidence="2 3">
    <name type="scientific">Shewanella youngdeokensis</name>
    <dbReference type="NCBI Taxonomy" id="2999068"/>
    <lineage>
        <taxon>Bacteria</taxon>
        <taxon>Pseudomonadati</taxon>
        <taxon>Pseudomonadota</taxon>
        <taxon>Gammaproteobacteria</taxon>
        <taxon>Alteromonadales</taxon>
        <taxon>Shewanellaceae</taxon>
        <taxon>Shewanella</taxon>
    </lineage>
</organism>
<dbReference type="InterPro" id="IPR036895">
    <property type="entry name" value="Uracil-DNA_glycosylase-like_sf"/>
</dbReference>
<dbReference type="InterPro" id="IPR047124">
    <property type="entry name" value="HI_0220.2"/>
</dbReference>
<dbReference type="RefSeq" id="WP_310471739.1">
    <property type="nucleotide sequence ID" value="NZ_CP136522.1"/>
</dbReference>
<dbReference type="PANTHER" id="PTHR42160">
    <property type="entry name" value="URACIL-DNA GLYCOSYLASE SUPERFAMILY PROTEIN"/>
    <property type="match status" value="1"/>
</dbReference>
<dbReference type="Gene3D" id="3.40.470.10">
    <property type="entry name" value="Uracil-DNA glycosylase-like domain"/>
    <property type="match status" value="1"/>
</dbReference>
<protein>
    <submittedName>
        <fullName evidence="2">Uracil-DNA glycosylase family protein</fullName>
    </submittedName>
</protein>
<dbReference type="Proteomes" id="UP001529491">
    <property type="component" value="Chromosome"/>
</dbReference>
<evidence type="ECO:0000259" key="1">
    <source>
        <dbReference type="SMART" id="SM00986"/>
    </source>
</evidence>
<feature type="domain" description="Uracil-DNA glycosylase-like" evidence="1">
    <location>
        <begin position="31"/>
        <end position="190"/>
    </location>
</feature>
<name>A0ABZ0JUY0_9GAMM</name>
<sequence>MPNTCQLNQLLGQIKQCQLCAKHLPLGPKPIVQLASNAKILIAGQAPGQKTHHKGHPFDDASGNRLRQWLGVSKEQFYDADLFAIMPMGFCFPGSYTTNDNKSGDKPPRPECEIWRQPLLNQLHKVELTLLVGQYAIEWHLKQKLTVTNAVAQWQDFWPHTLVMPHPSPRNNIWLKRHPEFEQLIIPKLQQRVAELITTDPV</sequence>
<dbReference type="CDD" id="cd10033">
    <property type="entry name" value="UDG_like"/>
    <property type="match status" value="1"/>
</dbReference>
<evidence type="ECO:0000313" key="2">
    <source>
        <dbReference type="EMBL" id="WOT04110.1"/>
    </source>
</evidence>